<protein>
    <submittedName>
        <fullName evidence="2">Uncharacterized protein</fullName>
    </submittedName>
</protein>
<dbReference type="AlphaFoldDB" id="A0A915J990"/>
<organism evidence="1 2">
    <name type="scientific">Romanomermis culicivorax</name>
    <name type="common">Nematode worm</name>
    <dbReference type="NCBI Taxonomy" id="13658"/>
    <lineage>
        <taxon>Eukaryota</taxon>
        <taxon>Metazoa</taxon>
        <taxon>Ecdysozoa</taxon>
        <taxon>Nematoda</taxon>
        <taxon>Enoplea</taxon>
        <taxon>Dorylaimia</taxon>
        <taxon>Mermithida</taxon>
        <taxon>Mermithoidea</taxon>
        <taxon>Mermithidae</taxon>
        <taxon>Romanomermis</taxon>
    </lineage>
</organism>
<reference evidence="2" key="1">
    <citation type="submission" date="2022-11" db="UniProtKB">
        <authorList>
            <consortium name="WormBaseParasite"/>
        </authorList>
    </citation>
    <scope>IDENTIFICATION</scope>
</reference>
<sequence>MIGIHLFCEKQQNAFEHFVSIDRSDGHIKEQTVQNRPRNINQRFGRSLFLGTVRGQLWFNFLCLRFTPLKPHVPVIDITITATGKAKSAKSSRLARVKKGLQG</sequence>
<proteinExistence type="predicted"/>
<keyword evidence="1" id="KW-1185">Reference proteome</keyword>
<evidence type="ECO:0000313" key="1">
    <source>
        <dbReference type="Proteomes" id="UP000887565"/>
    </source>
</evidence>
<name>A0A915J990_ROMCU</name>
<dbReference type="WBParaSite" id="nRc.2.0.1.t22727-RA">
    <property type="protein sequence ID" value="nRc.2.0.1.t22727-RA"/>
    <property type="gene ID" value="nRc.2.0.1.g22727"/>
</dbReference>
<evidence type="ECO:0000313" key="2">
    <source>
        <dbReference type="WBParaSite" id="nRc.2.0.1.t22727-RA"/>
    </source>
</evidence>
<dbReference type="Proteomes" id="UP000887565">
    <property type="component" value="Unplaced"/>
</dbReference>
<accession>A0A915J990</accession>